<comment type="similarity">
    <text evidence="2 12">Belongs to the sodium:solute symporter (SSF) (TC 2.A.21) family.</text>
</comment>
<feature type="transmembrane region" description="Helical" evidence="13">
    <location>
        <begin position="237"/>
        <end position="258"/>
    </location>
</feature>
<evidence type="ECO:0000256" key="4">
    <source>
        <dbReference type="ARBA" id="ARBA00022475"/>
    </source>
</evidence>
<feature type="transmembrane region" description="Helical" evidence="13">
    <location>
        <begin position="427"/>
        <end position="445"/>
    </location>
</feature>
<keyword evidence="6" id="KW-0769">Symport</keyword>
<dbReference type="EMBL" id="CABPSH010000003">
    <property type="protein sequence ID" value="VVD95211.1"/>
    <property type="molecule type" value="Genomic_DNA"/>
</dbReference>
<feature type="transmembrane region" description="Helical" evidence="13">
    <location>
        <begin position="323"/>
        <end position="350"/>
    </location>
</feature>
<keyword evidence="11" id="KW-0739">Sodium transport</keyword>
<evidence type="ECO:0000256" key="12">
    <source>
        <dbReference type="RuleBase" id="RU362091"/>
    </source>
</evidence>
<evidence type="ECO:0000256" key="11">
    <source>
        <dbReference type="ARBA" id="ARBA00023201"/>
    </source>
</evidence>
<keyword evidence="3" id="KW-0813">Transport</keyword>
<evidence type="ECO:0000256" key="6">
    <source>
        <dbReference type="ARBA" id="ARBA00022847"/>
    </source>
</evidence>
<dbReference type="Proteomes" id="UP000400981">
    <property type="component" value="Unassembled WGS sequence"/>
</dbReference>
<evidence type="ECO:0000256" key="13">
    <source>
        <dbReference type="SAM" id="Phobius"/>
    </source>
</evidence>
<feature type="transmembrane region" description="Helical" evidence="13">
    <location>
        <begin position="6"/>
        <end position="26"/>
    </location>
</feature>
<gene>
    <name evidence="14" type="primary">actP_3</name>
    <name evidence="14" type="ORF">PEP31012_01814</name>
</gene>
<evidence type="ECO:0000256" key="10">
    <source>
        <dbReference type="ARBA" id="ARBA00023136"/>
    </source>
</evidence>
<name>A0A5E4U5Y1_9BURK</name>
<dbReference type="InterPro" id="IPR038377">
    <property type="entry name" value="Na/Glc_symporter_sf"/>
</dbReference>
<keyword evidence="10 13" id="KW-0472">Membrane</keyword>
<dbReference type="InterPro" id="IPR001734">
    <property type="entry name" value="Na/solute_symporter"/>
</dbReference>
<keyword evidence="4" id="KW-1003">Cell membrane</keyword>
<evidence type="ECO:0000313" key="15">
    <source>
        <dbReference type="Proteomes" id="UP000400981"/>
    </source>
</evidence>
<protein>
    <submittedName>
        <fullName evidence="14">Cation/acetate symporter ActP</fullName>
    </submittedName>
</protein>
<dbReference type="InterPro" id="IPR018212">
    <property type="entry name" value="Na/solute_symporter_CS"/>
</dbReference>
<feature type="transmembrane region" description="Helical" evidence="13">
    <location>
        <begin position="85"/>
        <end position="107"/>
    </location>
</feature>
<keyword evidence="8" id="KW-0915">Sodium</keyword>
<dbReference type="GO" id="GO:0015123">
    <property type="term" value="F:acetate transmembrane transporter activity"/>
    <property type="evidence" value="ECO:0007669"/>
    <property type="project" value="TreeGrafter"/>
</dbReference>
<feature type="transmembrane region" description="Helical" evidence="13">
    <location>
        <begin position="270"/>
        <end position="295"/>
    </location>
</feature>
<dbReference type="GO" id="GO:0006847">
    <property type="term" value="P:plasma membrane acetate transport"/>
    <property type="evidence" value="ECO:0007669"/>
    <property type="project" value="TreeGrafter"/>
</dbReference>
<evidence type="ECO:0000256" key="9">
    <source>
        <dbReference type="ARBA" id="ARBA00023065"/>
    </source>
</evidence>
<comment type="subcellular location">
    <subcellularLocation>
        <location evidence="1">Cell membrane</location>
        <topology evidence="1">Multi-pass membrane protein</topology>
    </subcellularLocation>
</comment>
<feature type="transmembrane region" description="Helical" evidence="13">
    <location>
        <begin position="152"/>
        <end position="171"/>
    </location>
</feature>
<proteinExistence type="inferred from homology"/>
<dbReference type="OrthoDB" id="9764416at2"/>
<feature type="transmembrane region" description="Helical" evidence="13">
    <location>
        <begin position="56"/>
        <end position="79"/>
    </location>
</feature>
<organism evidence="14 15">
    <name type="scientific">Pandoraea eparura</name>
    <dbReference type="NCBI Taxonomy" id="2508291"/>
    <lineage>
        <taxon>Bacteria</taxon>
        <taxon>Pseudomonadati</taxon>
        <taxon>Pseudomonadota</taxon>
        <taxon>Betaproteobacteria</taxon>
        <taxon>Burkholderiales</taxon>
        <taxon>Burkholderiaceae</taxon>
        <taxon>Pandoraea</taxon>
    </lineage>
</organism>
<dbReference type="GO" id="GO:0005886">
    <property type="term" value="C:plasma membrane"/>
    <property type="evidence" value="ECO:0007669"/>
    <property type="project" value="UniProtKB-SubCell"/>
</dbReference>
<keyword evidence="5 13" id="KW-0812">Transmembrane</keyword>
<dbReference type="PROSITE" id="PS50283">
    <property type="entry name" value="NA_SOLUT_SYMP_3"/>
    <property type="match status" value="1"/>
</dbReference>
<evidence type="ECO:0000256" key="3">
    <source>
        <dbReference type="ARBA" id="ARBA00022448"/>
    </source>
</evidence>
<evidence type="ECO:0000256" key="1">
    <source>
        <dbReference type="ARBA" id="ARBA00004651"/>
    </source>
</evidence>
<evidence type="ECO:0000256" key="8">
    <source>
        <dbReference type="ARBA" id="ARBA00023053"/>
    </source>
</evidence>
<dbReference type="GO" id="GO:0015293">
    <property type="term" value="F:symporter activity"/>
    <property type="evidence" value="ECO:0007669"/>
    <property type="project" value="UniProtKB-KW"/>
</dbReference>
<sequence length="523" mass="55563">MNSNRVVSAIFFVLFLVATVLITVWATKRSRSSKAFLLASGGISAWQNGFAMSGEYLSASALLGMTGLLAIGGFGGYIYSISAAISWPIILFLFAGPIRRLGSFTLADVLSYRLRQRPMRIATATSNIPITLFYLIGQLVAGGVLIKLLFGIPYWLAVMAVAVITLAYVLFGGMLATTWVQIIKAALQCFGVAMLTLLLLRHFSFNPANVFRLVADTRGASYLGPPSLSGISRWDSISLSIGLVCGAMGLPQILTRFLTVPDVGSARKSAMYATAIVGGFHLMVLVLGFGALALLGRDTILHAGGGGNMAIPLLAEKLGGGTLFGFICGISFATILAVVSGITLTSATTLAHDVWGNLFSKEEGAEPSIRVARVSSVVVTGIAAMLAMAFENTNVAFLIGLSQAIAGATNFPILVLSLLWRKLTTRGAVWGMAVGAISSVLLIIVSPTVQISLLHNELAILREQWWFFPLSTPALVSVPLAFLCSVLVSVFSREPSSEAKFDVLRRYEEASGDQLSQLAITNH</sequence>
<dbReference type="AlphaFoldDB" id="A0A5E4U5Y1"/>
<evidence type="ECO:0000256" key="2">
    <source>
        <dbReference type="ARBA" id="ARBA00006434"/>
    </source>
</evidence>
<dbReference type="PANTHER" id="PTHR48086:SF6">
    <property type="entry name" value="CATION_ACETATE SYMPORTER ACTP"/>
    <property type="match status" value="1"/>
</dbReference>
<feature type="transmembrane region" description="Helical" evidence="13">
    <location>
        <begin position="183"/>
        <end position="203"/>
    </location>
</feature>
<reference evidence="14 15" key="1">
    <citation type="submission" date="2019-08" db="EMBL/GenBank/DDBJ databases">
        <authorList>
            <person name="Peeters C."/>
        </authorList>
    </citation>
    <scope>NUCLEOTIDE SEQUENCE [LARGE SCALE GENOMIC DNA]</scope>
    <source>
        <strain evidence="14 15">LMG 31012</strain>
    </source>
</reference>
<dbReference type="PANTHER" id="PTHR48086">
    <property type="entry name" value="SODIUM/PROLINE SYMPORTER-RELATED"/>
    <property type="match status" value="1"/>
</dbReference>
<feature type="transmembrane region" description="Helical" evidence="13">
    <location>
        <begin position="465"/>
        <end position="491"/>
    </location>
</feature>
<dbReference type="PROSITE" id="PS00456">
    <property type="entry name" value="NA_SOLUT_SYMP_1"/>
    <property type="match status" value="1"/>
</dbReference>
<keyword evidence="9" id="KW-0406">Ion transport</keyword>
<dbReference type="CDD" id="cd11480">
    <property type="entry name" value="SLC5sbd_u4"/>
    <property type="match status" value="1"/>
</dbReference>
<feature type="transmembrane region" description="Helical" evidence="13">
    <location>
        <begin position="371"/>
        <end position="390"/>
    </location>
</feature>
<evidence type="ECO:0000313" key="14">
    <source>
        <dbReference type="EMBL" id="VVD95211.1"/>
    </source>
</evidence>
<keyword evidence="7 13" id="KW-1133">Transmembrane helix</keyword>
<dbReference type="Gene3D" id="1.20.1730.10">
    <property type="entry name" value="Sodium/glucose cotransporter"/>
    <property type="match status" value="1"/>
</dbReference>
<accession>A0A5E4U5Y1</accession>
<evidence type="ECO:0000256" key="7">
    <source>
        <dbReference type="ARBA" id="ARBA00022989"/>
    </source>
</evidence>
<dbReference type="GO" id="GO:0006814">
    <property type="term" value="P:sodium ion transport"/>
    <property type="evidence" value="ECO:0007669"/>
    <property type="project" value="UniProtKB-KW"/>
</dbReference>
<dbReference type="Pfam" id="PF00474">
    <property type="entry name" value="SSF"/>
    <property type="match status" value="1"/>
</dbReference>
<dbReference type="InterPro" id="IPR050277">
    <property type="entry name" value="Sodium:Solute_Symporter"/>
</dbReference>
<dbReference type="RefSeq" id="WP_150589033.1">
    <property type="nucleotide sequence ID" value="NZ_CABPSH010000003.1"/>
</dbReference>
<feature type="transmembrane region" description="Helical" evidence="13">
    <location>
        <begin position="128"/>
        <end position="146"/>
    </location>
</feature>
<evidence type="ECO:0000256" key="5">
    <source>
        <dbReference type="ARBA" id="ARBA00022692"/>
    </source>
</evidence>
<feature type="transmembrane region" description="Helical" evidence="13">
    <location>
        <begin position="396"/>
        <end position="420"/>
    </location>
</feature>
<keyword evidence="15" id="KW-1185">Reference proteome</keyword>